<dbReference type="GO" id="GO:0015165">
    <property type="term" value="F:pyrimidine nucleotide-sugar transmembrane transporter activity"/>
    <property type="evidence" value="ECO:0007669"/>
    <property type="project" value="InterPro"/>
</dbReference>
<feature type="transmembrane region" description="Helical" evidence="9">
    <location>
        <begin position="80"/>
        <end position="98"/>
    </location>
</feature>
<evidence type="ECO:0000256" key="5">
    <source>
        <dbReference type="ARBA" id="ARBA00022989"/>
    </source>
</evidence>
<reference evidence="10" key="1">
    <citation type="submission" date="2020-10" db="EMBL/GenBank/DDBJ databases">
        <authorList>
            <person name="Han B."/>
            <person name="Lu T."/>
            <person name="Zhao Q."/>
            <person name="Huang X."/>
            <person name="Zhao Y."/>
        </authorList>
    </citation>
    <scope>NUCLEOTIDE SEQUENCE</scope>
</reference>
<feature type="transmembrane region" description="Helical" evidence="9">
    <location>
        <begin position="49"/>
        <end position="68"/>
    </location>
</feature>
<evidence type="ECO:0000313" key="11">
    <source>
        <dbReference type="Proteomes" id="UP000604825"/>
    </source>
</evidence>
<comment type="similarity">
    <text evidence="3">Belongs to the nucleotide-sugar transporter family. CMP-Sialate:CMP antiporter (TC 2.A.7.12) subfamily.</text>
</comment>
<evidence type="ECO:0000256" key="3">
    <source>
        <dbReference type="ARBA" id="ARBA00006447"/>
    </source>
</evidence>
<proteinExistence type="inferred from homology"/>
<evidence type="ECO:0000256" key="2">
    <source>
        <dbReference type="ARBA" id="ARBA00004394"/>
    </source>
</evidence>
<dbReference type="EMBL" id="CAJGYO010000518">
    <property type="protein sequence ID" value="CAD6342498.1"/>
    <property type="molecule type" value="Genomic_DNA"/>
</dbReference>
<evidence type="ECO:0000256" key="4">
    <source>
        <dbReference type="ARBA" id="ARBA00022692"/>
    </source>
</evidence>
<dbReference type="InterPro" id="IPR007271">
    <property type="entry name" value="Nuc_sug_transpt"/>
</dbReference>
<dbReference type="InterPro" id="IPR037185">
    <property type="entry name" value="EmrE-like"/>
</dbReference>
<keyword evidence="4 9" id="KW-0812">Transmembrane</keyword>
<evidence type="ECO:0000256" key="1">
    <source>
        <dbReference type="ARBA" id="ARBA00004141"/>
    </source>
</evidence>
<dbReference type="AlphaFoldDB" id="A0A811SNU0"/>
<feature type="transmembrane region" description="Helical" evidence="9">
    <location>
        <begin position="113"/>
        <end position="134"/>
    </location>
</feature>
<keyword evidence="6" id="KW-0333">Golgi apparatus</keyword>
<evidence type="ECO:0000256" key="8">
    <source>
        <dbReference type="ARBA" id="ARBA00046155"/>
    </source>
</evidence>
<feature type="transmembrane region" description="Helical" evidence="9">
    <location>
        <begin position="20"/>
        <end position="37"/>
    </location>
</feature>
<evidence type="ECO:0000256" key="6">
    <source>
        <dbReference type="ARBA" id="ARBA00023034"/>
    </source>
</evidence>
<dbReference type="Pfam" id="PF04142">
    <property type="entry name" value="Nuc_sug_transp"/>
    <property type="match status" value="1"/>
</dbReference>
<sequence length="324" mass="35121">MGSSSTPVAAAAVAPSRRKVALYLALLTLQYGAQPLISKRFVRQDTIVTSLVLATEAAKVICAIILLIAEGSLKKQFNNWTLTGSLTASGLPAAIYALQNSLLQVSYKNLDSLTFSILNQTKLLWTAFFTFLILGQKQSSRQILALALLIGAAVLLSVGESSSKGSKGGGSDYILLYGIIPVTVASMLSGLASSLCQWASQVKKHTSYMMTIEMSFIGSMCLLASTYRSPDGEAIRKYGFFHEWTFWTAVVPLIGRRYTWSNGPASLTLVHLDRAFFHGRLGGDLPQLSLTKCGNNAVRSLPTTPWLARQPIYETLVPLGEFLD</sequence>
<comment type="function">
    <text evidence="8">Sugar transporter involved in the transport of CMP-sialic acid from the cytoplasm into the Golgi. May transport important nucleotide sugars such as CMP-Kdo (2-keto-3-deoxy-D-manno-octulosonic acid) in physiological conditions.</text>
</comment>
<keyword evidence="5 9" id="KW-1133">Transmembrane helix</keyword>
<feature type="transmembrane region" description="Helical" evidence="9">
    <location>
        <begin position="174"/>
        <end position="196"/>
    </location>
</feature>
<dbReference type="GO" id="GO:0000139">
    <property type="term" value="C:Golgi membrane"/>
    <property type="evidence" value="ECO:0007669"/>
    <property type="project" value="UniProtKB-SubCell"/>
</dbReference>
<evidence type="ECO:0000256" key="7">
    <source>
        <dbReference type="ARBA" id="ARBA00023136"/>
    </source>
</evidence>
<dbReference type="OrthoDB" id="408493at2759"/>
<dbReference type="SUPFAM" id="SSF103481">
    <property type="entry name" value="Multidrug resistance efflux transporter EmrE"/>
    <property type="match status" value="1"/>
</dbReference>
<keyword evidence="7 9" id="KW-0472">Membrane</keyword>
<feature type="transmembrane region" description="Helical" evidence="9">
    <location>
        <begin position="143"/>
        <end position="162"/>
    </location>
</feature>
<dbReference type="PANTHER" id="PTHR10231">
    <property type="entry name" value="NUCLEOTIDE-SUGAR TRANSMEMBRANE TRANSPORTER"/>
    <property type="match status" value="1"/>
</dbReference>
<accession>A0A811SNU0</accession>
<comment type="caution">
    <text evidence="10">The sequence shown here is derived from an EMBL/GenBank/DDBJ whole genome shotgun (WGS) entry which is preliminary data.</text>
</comment>
<dbReference type="Proteomes" id="UP000604825">
    <property type="component" value="Unassembled WGS sequence"/>
</dbReference>
<gene>
    <name evidence="10" type="ORF">NCGR_LOCUS66595</name>
</gene>
<keyword evidence="11" id="KW-1185">Reference proteome</keyword>
<organism evidence="10 11">
    <name type="scientific">Miscanthus lutarioriparius</name>
    <dbReference type="NCBI Taxonomy" id="422564"/>
    <lineage>
        <taxon>Eukaryota</taxon>
        <taxon>Viridiplantae</taxon>
        <taxon>Streptophyta</taxon>
        <taxon>Embryophyta</taxon>
        <taxon>Tracheophyta</taxon>
        <taxon>Spermatophyta</taxon>
        <taxon>Magnoliopsida</taxon>
        <taxon>Liliopsida</taxon>
        <taxon>Poales</taxon>
        <taxon>Poaceae</taxon>
        <taxon>PACMAD clade</taxon>
        <taxon>Panicoideae</taxon>
        <taxon>Andropogonodae</taxon>
        <taxon>Andropogoneae</taxon>
        <taxon>Saccharinae</taxon>
        <taxon>Miscanthus</taxon>
    </lineage>
</organism>
<name>A0A811SNU0_9POAL</name>
<evidence type="ECO:0000256" key="9">
    <source>
        <dbReference type="SAM" id="Phobius"/>
    </source>
</evidence>
<protein>
    <recommendedName>
        <fullName evidence="12">CMP-sialic acid transporter 5</fullName>
    </recommendedName>
</protein>
<evidence type="ECO:0000313" key="10">
    <source>
        <dbReference type="EMBL" id="CAD6342498.1"/>
    </source>
</evidence>
<evidence type="ECO:0008006" key="12">
    <source>
        <dbReference type="Google" id="ProtNLM"/>
    </source>
</evidence>
<comment type="subcellular location">
    <subcellularLocation>
        <location evidence="2">Golgi apparatus membrane</location>
    </subcellularLocation>
    <subcellularLocation>
        <location evidence="1">Membrane</location>
        <topology evidence="1">Multi-pass membrane protein</topology>
    </subcellularLocation>
</comment>